<evidence type="ECO:0000313" key="4">
    <source>
        <dbReference type="Proteomes" id="UP001274321"/>
    </source>
</evidence>
<sequence length="87" mass="9154">MTYQPPERDAAVKNPTQARQGSRGRPVLYVLGGGLALAILALLYFVSTSVDDPPPNPAAEQSVGPTTDAAPNNAEPSRLDSPPTQNR</sequence>
<proteinExistence type="predicted"/>
<dbReference type="EMBL" id="JAXAFJ010000007">
    <property type="protein sequence ID" value="MDX6806787.1"/>
    <property type="molecule type" value="Genomic_DNA"/>
</dbReference>
<accession>A0ABU4RPJ7</accession>
<dbReference type="RefSeq" id="WP_319844913.1">
    <property type="nucleotide sequence ID" value="NZ_JAXAFJ010000007.1"/>
</dbReference>
<name>A0ABU4RPJ7_9HYPH</name>
<evidence type="ECO:0000256" key="2">
    <source>
        <dbReference type="SAM" id="Phobius"/>
    </source>
</evidence>
<feature type="region of interest" description="Disordered" evidence="1">
    <location>
        <begin position="49"/>
        <end position="87"/>
    </location>
</feature>
<feature type="transmembrane region" description="Helical" evidence="2">
    <location>
        <begin position="27"/>
        <end position="46"/>
    </location>
</feature>
<gene>
    <name evidence="3" type="ORF">SCD90_11995</name>
</gene>
<evidence type="ECO:0000256" key="1">
    <source>
        <dbReference type="SAM" id="MobiDB-lite"/>
    </source>
</evidence>
<reference evidence="3 4" key="1">
    <citation type="submission" date="2023-11" db="EMBL/GenBank/DDBJ databases">
        <authorList>
            <person name="Bao R."/>
        </authorList>
    </citation>
    <scope>NUCLEOTIDE SEQUENCE [LARGE SCALE GENOMIC DNA]</scope>
    <source>
        <strain evidence="3 4">PJ23</strain>
    </source>
</reference>
<protein>
    <submittedName>
        <fullName evidence="3">Uncharacterized protein</fullName>
    </submittedName>
</protein>
<keyword evidence="2" id="KW-1133">Transmembrane helix</keyword>
<feature type="region of interest" description="Disordered" evidence="1">
    <location>
        <begin position="1"/>
        <end position="24"/>
    </location>
</feature>
<keyword evidence="4" id="KW-1185">Reference proteome</keyword>
<feature type="compositionally biased region" description="Basic and acidic residues" evidence="1">
    <location>
        <begin position="1"/>
        <end position="11"/>
    </location>
</feature>
<evidence type="ECO:0000313" key="3">
    <source>
        <dbReference type="EMBL" id="MDX6806787.1"/>
    </source>
</evidence>
<dbReference type="Proteomes" id="UP001274321">
    <property type="component" value="Unassembled WGS sequence"/>
</dbReference>
<keyword evidence="2" id="KW-0472">Membrane</keyword>
<keyword evidence="2" id="KW-0812">Transmembrane</keyword>
<organism evidence="3 4">
    <name type="scientific">Terrihabitans rhizophilus</name>
    <dbReference type="NCBI Taxonomy" id="3092662"/>
    <lineage>
        <taxon>Bacteria</taxon>
        <taxon>Pseudomonadati</taxon>
        <taxon>Pseudomonadota</taxon>
        <taxon>Alphaproteobacteria</taxon>
        <taxon>Hyphomicrobiales</taxon>
        <taxon>Terrihabitans</taxon>
    </lineage>
</organism>
<comment type="caution">
    <text evidence="3">The sequence shown here is derived from an EMBL/GenBank/DDBJ whole genome shotgun (WGS) entry which is preliminary data.</text>
</comment>